<dbReference type="PANTHER" id="PTHR34374">
    <property type="entry name" value="LARGE RIBOSOMAL RNA SUBUNIT ACCUMULATION PROTEIN YCED HOMOLOG 1, CHLOROPLASTIC"/>
    <property type="match status" value="1"/>
</dbReference>
<comment type="caution">
    <text evidence="1">The sequence shown here is derived from an EMBL/GenBank/DDBJ whole genome shotgun (WGS) entry which is preliminary data.</text>
</comment>
<dbReference type="EMBL" id="DTGR01000190">
    <property type="protein sequence ID" value="HHS30458.1"/>
    <property type="molecule type" value="Genomic_DNA"/>
</dbReference>
<proteinExistence type="predicted"/>
<dbReference type="InterPro" id="IPR003772">
    <property type="entry name" value="YceD"/>
</dbReference>
<dbReference type="PANTHER" id="PTHR34374:SF1">
    <property type="entry name" value="LARGE RIBOSOMAL RNA SUBUNIT ACCUMULATION PROTEIN YCED HOMOLOG 1, CHLOROPLASTIC"/>
    <property type="match status" value="1"/>
</dbReference>
<sequence length="181" mass="19933">MHPSTLQINIARLKDGGLDLDLHLEKDWFSRWQGEDPDLEFSAPGTLNVRVHLERHGHDILVRGHLDGMLSLMCSRCLVSFDYPVAADFDLLLAPAPGQAGPADEELTKADLDRDFYSGETVNLESIVREQVLLTLPLKPLCAEACKGLCPRCGADLNQETCQCPAEESTSPLAIVKNIKL</sequence>
<organism evidence="1">
    <name type="scientific">Desulfobacca acetoxidans</name>
    <dbReference type="NCBI Taxonomy" id="60893"/>
    <lineage>
        <taxon>Bacteria</taxon>
        <taxon>Pseudomonadati</taxon>
        <taxon>Thermodesulfobacteriota</taxon>
        <taxon>Desulfobaccia</taxon>
        <taxon>Desulfobaccales</taxon>
        <taxon>Desulfobaccaceae</taxon>
        <taxon>Desulfobacca</taxon>
    </lineage>
</organism>
<dbReference type="AlphaFoldDB" id="A0A7V6DQL1"/>
<name>A0A7V6DQL1_9BACT</name>
<accession>A0A7V6DQL1</accession>
<protein>
    <submittedName>
        <fullName evidence="1">DUF177 domain-containing protein</fullName>
    </submittedName>
</protein>
<dbReference type="Pfam" id="PF02620">
    <property type="entry name" value="YceD"/>
    <property type="match status" value="1"/>
</dbReference>
<gene>
    <name evidence="1" type="ORF">ENV52_12250</name>
</gene>
<reference evidence="1" key="1">
    <citation type="journal article" date="2020" name="mSystems">
        <title>Genome- and Community-Level Interaction Insights into Carbon Utilization and Element Cycling Functions of Hydrothermarchaeota in Hydrothermal Sediment.</title>
        <authorList>
            <person name="Zhou Z."/>
            <person name="Liu Y."/>
            <person name="Xu W."/>
            <person name="Pan J."/>
            <person name="Luo Z.H."/>
            <person name="Li M."/>
        </authorList>
    </citation>
    <scope>NUCLEOTIDE SEQUENCE [LARGE SCALE GENOMIC DNA]</scope>
    <source>
        <strain evidence="1">SpSt-767</strain>
    </source>
</reference>
<evidence type="ECO:0000313" key="1">
    <source>
        <dbReference type="EMBL" id="HHS30458.1"/>
    </source>
</evidence>